<evidence type="ECO:0000256" key="16">
    <source>
        <dbReference type="ARBA" id="ARBA00044900"/>
    </source>
</evidence>
<comment type="catalytic activity">
    <reaction evidence="12">
        <text>L-lysyl-L-alpha-amino acid(out) = L-lysyl-L-alpha-amino acid(in)</text>
        <dbReference type="Rhea" id="RHEA:79387"/>
        <dbReference type="ChEBI" id="CHEBI:229965"/>
    </reaction>
</comment>
<evidence type="ECO:0000256" key="4">
    <source>
        <dbReference type="ARBA" id="ARBA00022692"/>
    </source>
</evidence>
<feature type="compositionally biased region" description="Pro residues" evidence="25">
    <location>
        <begin position="668"/>
        <end position="677"/>
    </location>
</feature>
<comment type="subunit">
    <text evidence="24">Homodimer. Interacts with lysosomal protein GLMP (via lumenal domain); the interaction starts while both proteins are still in the endoplasmic reticulum and is required for stabilization of MFSD1 in lysosomes but has no direct effect on its targeting to lysosomes or transporter activity.</text>
</comment>
<keyword evidence="29" id="KW-1185">Reference proteome</keyword>
<evidence type="ECO:0000313" key="28">
    <source>
        <dbReference type="EMBL" id="KAK4535294.1"/>
    </source>
</evidence>
<evidence type="ECO:0000256" key="12">
    <source>
        <dbReference type="ARBA" id="ARBA00044891"/>
    </source>
</evidence>
<evidence type="ECO:0000256" key="13">
    <source>
        <dbReference type="ARBA" id="ARBA00044893"/>
    </source>
</evidence>
<evidence type="ECO:0000256" key="26">
    <source>
        <dbReference type="SAM" id="Phobius"/>
    </source>
</evidence>
<feature type="compositionally biased region" description="Low complexity" evidence="25">
    <location>
        <begin position="618"/>
        <end position="635"/>
    </location>
</feature>
<evidence type="ECO:0000256" key="22">
    <source>
        <dbReference type="ARBA" id="ARBA00045018"/>
    </source>
</evidence>
<reference evidence="28 29" key="1">
    <citation type="submission" date="2022-07" db="EMBL/GenBank/DDBJ databases">
        <title>Genome-wide signatures of adaptation to extreme environments.</title>
        <authorList>
            <person name="Cho C.H."/>
            <person name="Yoon H.S."/>
        </authorList>
    </citation>
    <scope>NUCLEOTIDE SEQUENCE [LARGE SCALE GENOMIC DNA]</scope>
    <source>
        <strain evidence="28 29">DBV 063 E5</strain>
    </source>
</reference>
<evidence type="ECO:0000256" key="18">
    <source>
        <dbReference type="ARBA" id="ARBA00044912"/>
    </source>
</evidence>
<keyword evidence="3" id="KW-0813">Transport</keyword>
<dbReference type="InterPro" id="IPR052187">
    <property type="entry name" value="MFSD1"/>
</dbReference>
<evidence type="ECO:0000256" key="10">
    <source>
        <dbReference type="ARBA" id="ARBA00044881"/>
    </source>
</evidence>
<dbReference type="GO" id="GO:0022857">
    <property type="term" value="F:transmembrane transporter activity"/>
    <property type="evidence" value="ECO:0007669"/>
    <property type="project" value="InterPro"/>
</dbReference>
<comment type="subcellular location">
    <subcellularLocation>
        <location evidence="1">Lysosome membrane</location>
        <topology evidence="1">Multi-pass membrane protein</topology>
    </subcellularLocation>
</comment>
<protein>
    <recommendedName>
        <fullName evidence="21">Lysosomal dipeptide transporter MFSD1</fullName>
    </recommendedName>
    <alternativeName>
        <fullName evidence="22">Major facilitator superfamily domain-containing protein 1</fullName>
    </alternativeName>
</protein>
<feature type="compositionally biased region" description="Low complexity" evidence="25">
    <location>
        <begin position="646"/>
        <end position="663"/>
    </location>
</feature>
<dbReference type="Gene3D" id="1.20.1250.20">
    <property type="entry name" value="MFS general substrate transporter like domains"/>
    <property type="match status" value="2"/>
</dbReference>
<dbReference type="GO" id="GO:0005765">
    <property type="term" value="C:lysosomal membrane"/>
    <property type="evidence" value="ECO:0007669"/>
    <property type="project" value="UniProtKB-SubCell"/>
</dbReference>
<feature type="domain" description="Major facilitator superfamily (MFS) profile" evidence="27">
    <location>
        <begin position="40"/>
        <end position="500"/>
    </location>
</feature>
<dbReference type="EMBL" id="JANCYW010000004">
    <property type="protein sequence ID" value="KAK4535294.1"/>
    <property type="molecule type" value="Genomic_DNA"/>
</dbReference>
<comment type="function">
    <text evidence="23">Lysosomal dipeptide uniporter that selectively exports lysine, arginine or histidine-containing dipeptides with a net positive charge from the lysosome lumen into the cytosol. Could play a role in a specific type of protein O-glycosylation indirectly regulating macrophages migration and tissue invasion. Also essential for liver homeostasis.</text>
</comment>
<comment type="catalytic activity">
    <reaction evidence="19">
        <text>L-alanyl-L-lysine(out) = L-alanyl-L-lysine(in)</text>
        <dbReference type="Rhea" id="RHEA:79415"/>
        <dbReference type="ChEBI" id="CHEBI:192470"/>
    </reaction>
</comment>
<dbReference type="PROSITE" id="PS50850">
    <property type="entry name" value="MFS"/>
    <property type="match status" value="1"/>
</dbReference>
<evidence type="ECO:0000256" key="9">
    <source>
        <dbReference type="ARBA" id="ARBA00044878"/>
    </source>
</evidence>
<dbReference type="Pfam" id="PF07690">
    <property type="entry name" value="MFS_1"/>
    <property type="match status" value="1"/>
</dbReference>
<comment type="similarity">
    <text evidence="2">Belongs to the major facilitator superfamily.</text>
</comment>
<evidence type="ECO:0000256" key="11">
    <source>
        <dbReference type="ARBA" id="ARBA00044884"/>
    </source>
</evidence>
<comment type="catalytic activity">
    <reaction evidence="15">
        <text>L-arginyl-L-alpha-amino acid(out) = L-arginyl-L-alpha-amino acid(in)</text>
        <dbReference type="Rhea" id="RHEA:79371"/>
        <dbReference type="ChEBI" id="CHEBI:84315"/>
    </reaction>
</comment>
<feature type="region of interest" description="Disordered" evidence="25">
    <location>
        <begin position="588"/>
        <end position="699"/>
    </location>
</feature>
<proteinExistence type="inferred from homology"/>
<feature type="transmembrane region" description="Helical" evidence="26">
    <location>
        <begin position="41"/>
        <end position="61"/>
    </location>
</feature>
<evidence type="ECO:0000313" key="29">
    <source>
        <dbReference type="Proteomes" id="UP001301350"/>
    </source>
</evidence>
<sequence>MRNVASYGSIAKVDDASAPFSASSPAASRWSGRRVRPSDALYRNAVLTVACVLTFGLYFCYDTPGALVTDITADLHLTSFRYNLLVSLYSWPNTVMVFVGGLLIDRYGNRKSAVALTLLVLVGQLIMTAAVTLRWYWLLLVGRFVFGIGGESLNVCQSTIVSRWFAGHELAMAFGFSLTVSRIGSILSFNTLPYVHGVVGLSGAFAVGALICTLSIAAASVFVCLDRYAEQCRARESPPSAQAWRYRVDSVEEEEEEEATGSMAMELEDGIRETTTASGDAGPSTATSEPPERPQRGSARTPPPRSPLQLGLSFWLCSLIGMLAYSTVFSFIAVGGDFFHWRYGASREYSGFLVSLVYDISMFMAPLLGRSFDQVGLRGIFLLTSCALSTLSFRTLGTHNAHGNPALFPRIPLLSMLTLGLAFSGVSSSLWPSMTLVVPAASLGTALGVAQALQNFGTSTASIFVGRTVDDFGYDYVMKVFAGVSAVAAVLAVWWNLDDWVHHGGRVNRVLPPEPADEAELRRQLIAAGLAVDYVPLYVPVYVLISPQAIDTVRRAYYRRLGEGEMGMRRRDLYARLGIAHPDVQRKAAEAGVRLPRPESLQRPTGISAAMTTTPRGSATPPAAPIVSASPARSPGMVVPSATRLSTPMASASPTPSPGSGRSIEGQPQPPPLPRRPPSSSLLHRSWKESPVDRSNRSS</sequence>
<feature type="transmembrane region" description="Helical" evidence="26">
    <location>
        <begin position="81"/>
        <end position="104"/>
    </location>
</feature>
<feature type="compositionally biased region" description="Basic and acidic residues" evidence="25">
    <location>
        <begin position="686"/>
        <end position="699"/>
    </location>
</feature>
<evidence type="ECO:0000256" key="14">
    <source>
        <dbReference type="ARBA" id="ARBA00044898"/>
    </source>
</evidence>
<comment type="catalytic activity">
    <reaction evidence="10">
        <text>L-alpha-aminoacyl-L-arginine(out) = L-alpha-aminoacyl-L-arginine(in)</text>
        <dbReference type="Rhea" id="RHEA:79367"/>
        <dbReference type="ChEBI" id="CHEBI:229968"/>
    </reaction>
</comment>
<dbReference type="InterPro" id="IPR020846">
    <property type="entry name" value="MFS_dom"/>
</dbReference>
<keyword evidence="7" id="KW-0458">Lysosome</keyword>
<feature type="compositionally biased region" description="Polar residues" evidence="25">
    <location>
        <begin position="602"/>
        <end position="617"/>
    </location>
</feature>
<comment type="catalytic activity">
    <reaction evidence="8">
        <text>L-lysyl-L-alanine(out) = L-lysyl-L-alanine(in)</text>
        <dbReference type="Rhea" id="RHEA:79399"/>
        <dbReference type="ChEBI" id="CHEBI:229954"/>
    </reaction>
</comment>
<organism evidence="28 29">
    <name type="scientific">Cyanidium caldarium</name>
    <name type="common">Red alga</name>
    <dbReference type="NCBI Taxonomy" id="2771"/>
    <lineage>
        <taxon>Eukaryota</taxon>
        <taxon>Rhodophyta</taxon>
        <taxon>Bangiophyceae</taxon>
        <taxon>Cyanidiales</taxon>
        <taxon>Cyanidiaceae</taxon>
        <taxon>Cyanidium</taxon>
    </lineage>
</organism>
<accession>A0AAV9IT12</accession>
<evidence type="ECO:0000256" key="20">
    <source>
        <dbReference type="ARBA" id="ARBA00044924"/>
    </source>
</evidence>
<feature type="transmembrane region" description="Helical" evidence="26">
    <location>
        <begin position="375"/>
        <end position="393"/>
    </location>
</feature>
<comment type="catalytic activity">
    <reaction evidence="11">
        <text>L-alpha-aminoacyl-L-histidine(out) = L-alpha-aminoacyl-L-histidine(in)</text>
        <dbReference type="Rhea" id="RHEA:79375"/>
        <dbReference type="ChEBI" id="CHEBI:229967"/>
    </reaction>
</comment>
<evidence type="ECO:0000256" key="21">
    <source>
        <dbReference type="ARBA" id="ARBA00044985"/>
    </source>
</evidence>
<evidence type="ECO:0000256" key="15">
    <source>
        <dbReference type="ARBA" id="ARBA00044899"/>
    </source>
</evidence>
<comment type="catalytic activity">
    <reaction evidence="14">
        <text>L-aspartyl-L-lysine(out) = L-aspartyl-L-lysine(in)</text>
        <dbReference type="Rhea" id="RHEA:79411"/>
        <dbReference type="ChEBI" id="CHEBI:229953"/>
    </reaction>
</comment>
<dbReference type="SUPFAM" id="SSF103473">
    <property type="entry name" value="MFS general substrate transporter"/>
    <property type="match status" value="1"/>
</dbReference>
<evidence type="ECO:0000256" key="2">
    <source>
        <dbReference type="ARBA" id="ARBA00008335"/>
    </source>
</evidence>
<feature type="transmembrane region" description="Helical" evidence="26">
    <location>
        <begin position="310"/>
        <end position="334"/>
    </location>
</feature>
<evidence type="ECO:0000256" key="19">
    <source>
        <dbReference type="ARBA" id="ARBA00044919"/>
    </source>
</evidence>
<feature type="transmembrane region" description="Helical" evidence="26">
    <location>
        <begin position="436"/>
        <end position="456"/>
    </location>
</feature>
<evidence type="ECO:0000256" key="1">
    <source>
        <dbReference type="ARBA" id="ARBA00004155"/>
    </source>
</evidence>
<comment type="caution">
    <text evidence="28">The sequence shown here is derived from an EMBL/GenBank/DDBJ whole genome shotgun (WGS) entry which is preliminary data.</text>
</comment>
<evidence type="ECO:0000256" key="5">
    <source>
        <dbReference type="ARBA" id="ARBA00022989"/>
    </source>
</evidence>
<dbReference type="AlphaFoldDB" id="A0AAV9IT12"/>
<evidence type="ECO:0000256" key="3">
    <source>
        <dbReference type="ARBA" id="ARBA00022448"/>
    </source>
</evidence>
<dbReference type="PANTHER" id="PTHR23512:SF3">
    <property type="entry name" value="MAJOR FACILITATOR SUPERFAMILY DOMAIN-CONTAINING PROTEIN 1"/>
    <property type="match status" value="1"/>
</dbReference>
<feature type="region of interest" description="Disordered" evidence="25">
    <location>
        <begin position="246"/>
        <end position="305"/>
    </location>
</feature>
<evidence type="ECO:0000256" key="7">
    <source>
        <dbReference type="ARBA" id="ARBA00023228"/>
    </source>
</evidence>
<evidence type="ECO:0000256" key="17">
    <source>
        <dbReference type="ARBA" id="ARBA00044903"/>
    </source>
</evidence>
<keyword evidence="5 26" id="KW-1133">Transmembrane helix</keyword>
<evidence type="ECO:0000256" key="6">
    <source>
        <dbReference type="ARBA" id="ARBA00023136"/>
    </source>
</evidence>
<feature type="transmembrane region" description="Helical" evidence="26">
    <location>
        <begin position="413"/>
        <end position="431"/>
    </location>
</feature>
<comment type="catalytic activity">
    <reaction evidence="13">
        <text>L-alpha-aminoacyl-L-lysine(out) = L-alpha-aminoacyl-L-lysine(in)</text>
        <dbReference type="Rhea" id="RHEA:79383"/>
        <dbReference type="ChEBI" id="CHEBI:229966"/>
    </reaction>
</comment>
<feature type="transmembrane region" description="Helical" evidence="26">
    <location>
        <begin position="198"/>
        <end position="225"/>
    </location>
</feature>
<evidence type="ECO:0000256" key="23">
    <source>
        <dbReference type="ARBA" id="ARBA00045709"/>
    </source>
</evidence>
<comment type="catalytic activity">
    <reaction evidence="16">
        <text>L-lysyl-L-lysine(out) = L-lysyl-L-lysine(in)</text>
        <dbReference type="Rhea" id="RHEA:79403"/>
        <dbReference type="ChEBI" id="CHEBI:229956"/>
    </reaction>
</comment>
<feature type="compositionally biased region" description="Polar residues" evidence="25">
    <location>
        <begin position="273"/>
        <end position="288"/>
    </location>
</feature>
<dbReference type="PANTHER" id="PTHR23512">
    <property type="entry name" value="MAJOR FACILITATOR SUPERFAMILY DOMAIN-CONTAINING PROTEIN 1"/>
    <property type="match status" value="1"/>
</dbReference>
<dbReference type="InterPro" id="IPR011701">
    <property type="entry name" value="MFS"/>
</dbReference>
<evidence type="ECO:0000256" key="25">
    <source>
        <dbReference type="SAM" id="MobiDB-lite"/>
    </source>
</evidence>
<dbReference type="InterPro" id="IPR036259">
    <property type="entry name" value="MFS_trans_sf"/>
</dbReference>
<feature type="transmembrane region" description="Helical" evidence="26">
    <location>
        <begin position="116"/>
        <end position="137"/>
    </location>
</feature>
<dbReference type="Proteomes" id="UP001301350">
    <property type="component" value="Unassembled WGS sequence"/>
</dbReference>
<feature type="transmembrane region" description="Helical" evidence="26">
    <location>
        <begin position="349"/>
        <end position="368"/>
    </location>
</feature>
<gene>
    <name evidence="28" type="ORF">CDCA_CDCA04G1319</name>
</gene>
<comment type="catalytic activity">
    <reaction evidence="9">
        <text>L-histidyl-glycine(out) = L-histidyl-glycine(in)</text>
        <dbReference type="Rhea" id="RHEA:79395"/>
        <dbReference type="ChEBI" id="CHEBI:229957"/>
    </reaction>
</comment>
<comment type="catalytic activity">
    <reaction evidence="17">
        <text>L-arginyl-glycine(out) = L-arginyl-glycine(in)</text>
        <dbReference type="Rhea" id="RHEA:79391"/>
        <dbReference type="ChEBI" id="CHEBI:229955"/>
    </reaction>
</comment>
<evidence type="ECO:0000259" key="27">
    <source>
        <dbReference type="PROSITE" id="PS50850"/>
    </source>
</evidence>
<comment type="catalytic activity">
    <reaction evidence="18">
        <text>L-histidyl-L-alpha-amino acid(out) = L-histidyl-L-alpha-amino acid(in)</text>
        <dbReference type="Rhea" id="RHEA:79379"/>
        <dbReference type="ChEBI" id="CHEBI:229964"/>
    </reaction>
</comment>
<keyword evidence="6 26" id="KW-0472">Membrane</keyword>
<name>A0AAV9IT12_CYACA</name>
<comment type="catalytic activity">
    <reaction evidence="20">
        <text>L-lysyl-glycine(out) = L-lysyl-glycine(in)</text>
        <dbReference type="Rhea" id="RHEA:79407"/>
        <dbReference type="ChEBI" id="CHEBI:191202"/>
    </reaction>
</comment>
<feature type="transmembrane region" description="Helical" evidence="26">
    <location>
        <begin position="476"/>
        <end position="497"/>
    </location>
</feature>
<evidence type="ECO:0000256" key="24">
    <source>
        <dbReference type="ARBA" id="ARBA00046376"/>
    </source>
</evidence>
<evidence type="ECO:0000256" key="8">
    <source>
        <dbReference type="ARBA" id="ARBA00044876"/>
    </source>
</evidence>
<keyword evidence="4 26" id="KW-0812">Transmembrane</keyword>